<evidence type="ECO:0000256" key="1">
    <source>
        <dbReference type="SAM" id="MobiDB-lite"/>
    </source>
</evidence>
<feature type="compositionally biased region" description="Basic and acidic residues" evidence="1">
    <location>
        <begin position="454"/>
        <end position="473"/>
    </location>
</feature>
<evidence type="ECO:0000313" key="3">
    <source>
        <dbReference type="Proteomes" id="UP001327560"/>
    </source>
</evidence>
<name>A0AAQ3KZ34_9LILI</name>
<feature type="region of interest" description="Disordered" evidence="1">
    <location>
        <begin position="1105"/>
        <end position="1130"/>
    </location>
</feature>
<dbReference type="PANTHER" id="PTHR34361:SF2">
    <property type="entry name" value="OS08G0157800 PROTEIN"/>
    <property type="match status" value="1"/>
</dbReference>
<feature type="region of interest" description="Disordered" evidence="1">
    <location>
        <begin position="452"/>
        <end position="483"/>
    </location>
</feature>
<feature type="region of interest" description="Disordered" evidence="1">
    <location>
        <begin position="746"/>
        <end position="777"/>
    </location>
</feature>
<dbReference type="Proteomes" id="UP001327560">
    <property type="component" value="Chromosome 8"/>
</dbReference>
<reference evidence="2 3" key="1">
    <citation type="submission" date="2023-10" db="EMBL/GenBank/DDBJ databases">
        <title>Chromosome-scale genome assembly provides insights into flower coloration mechanisms of Canna indica.</title>
        <authorList>
            <person name="Li C."/>
        </authorList>
    </citation>
    <scope>NUCLEOTIDE SEQUENCE [LARGE SCALE GENOMIC DNA]</scope>
    <source>
        <tissue evidence="2">Flower</tissue>
    </source>
</reference>
<feature type="compositionally biased region" description="Basic and acidic residues" evidence="1">
    <location>
        <begin position="757"/>
        <end position="777"/>
    </location>
</feature>
<dbReference type="PANTHER" id="PTHR34361">
    <property type="entry name" value="OS08G0157800 PROTEIN"/>
    <property type="match status" value="1"/>
</dbReference>
<sequence length="1294" mass="142886">MMHSSAGPYRYHGPSQSPPPPMSQMPLNPSSSSTLSALAPPFTLDQPFPSPPPPSQLPPHLPSHPFPVADRPPPTRLPPHATAAGSLHSQPSTGSLVDPYYARYYSNSQARAYDDSFGSSSSFFRVDCDPWTFDEEVGRGYRADAVSSWTEPSLSYKVPTFQEDHTTDGRSYYDNDSYGVWNGKFTVSPIGTANFGSKSSEWLQDKHLKNYEQNMTSSYTVCSAPFSQPSALLDGVHCPGIVGSTSGMKEHDTFVPNSTYDRYMAQLDSCSVNPLVFYPSATCSSSSQVFSPSNYKATPNINSTMSFATDHRDAPFKINNSVVITSRSKEPYLNQNRIKGGYDEKKQKNYNTAKGITKNTLPLSDDAKDCISSAVESPCNPSVGLNSELRLKNVVIAVASPSRCSSMEPDKSIKSSSEVLDQHNLAVDSPCWKGAPPSRQSPFTVDEMLVTKTSSKESKDGNDPCEDGKHLHENVGTSQSSAKQVGSLNLDAYKKCSFSKAPPCMPVFLSSLSQKPESADKELSDYRTDDHENDILCEDALKFCSPSKKPPCWPVFLTSLSQKPESADGELSDYRKDDHENGNLCKDAQNSCVSREPLCSPVFSSSLHKNPQSDNELSDYRKDDHEYGVLCDDAQNSSCLSKEPQCLPDYTSISCQNPQSAKKELSDYTKGYCENGLSCDDAQTFCHLSKEPQCFPIISSNVHQNPQSAGKELSDDLKDDHENGISCDDAQNLGCLSKEPQYLSVFSSSSHQNPASADKKLSDYRKDDHESGTLCDDAHGKQINETIEVAKRGSEAQSIGSANFVKRENTEANHSPAAKGIDDNYKGACSSPQKNIKFLVKAMHSHSVDLLSNFNNEDDLEPHDYRLLYSVINNIALVLGDRKDFLGFSHCSGSDAARSCNICSTNENLNQSNMNQTHNTKGKMCSTQCNVVNDIDKYDNFCIKSSDTENIRKFSYTKTFESALPEISEGDKDAQTYKKLWMEAEAATCRLKYELQLAQMKIGSDNLKPSLSDISSSLPFAHDLEGQNSPPKAKRTLLHTISPSSAERIRSENQPVAYASPNYELNKSDMARLKILQDRTISSNYRSMEEEILGPEDPLFFPGTIANAKNNSEKNEQDVSASSDHECNKSEDIKSSVMDRLKILQARTISSNCRSMEDEEKLGPEDAPIFSSTNTNVHCSAEAENNYENNDLLENLADLGFMESFAQTLAKEKPSSSCWSLFRNLQPHDVTTDELGQCSNISGYADTNQMLSGPLNGSLIQSYMTYMQGNWPHGHEISSFEWEHVPREEPTQYP</sequence>
<accession>A0AAQ3KZ34</accession>
<evidence type="ECO:0000313" key="2">
    <source>
        <dbReference type="EMBL" id="WOL17449.1"/>
    </source>
</evidence>
<feature type="compositionally biased region" description="Pro residues" evidence="1">
    <location>
        <begin position="48"/>
        <end position="77"/>
    </location>
</feature>
<organism evidence="2 3">
    <name type="scientific">Canna indica</name>
    <name type="common">Indian-shot</name>
    <dbReference type="NCBI Taxonomy" id="4628"/>
    <lineage>
        <taxon>Eukaryota</taxon>
        <taxon>Viridiplantae</taxon>
        <taxon>Streptophyta</taxon>
        <taxon>Embryophyta</taxon>
        <taxon>Tracheophyta</taxon>
        <taxon>Spermatophyta</taxon>
        <taxon>Magnoliopsida</taxon>
        <taxon>Liliopsida</taxon>
        <taxon>Zingiberales</taxon>
        <taxon>Cannaceae</taxon>
        <taxon>Canna</taxon>
    </lineage>
</organism>
<feature type="compositionally biased region" description="Low complexity" evidence="1">
    <location>
        <begin position="24"/>
        <end position="47"/>
    </location>
</feature>
<gene>
    <name evidence="2" type="ORF">Cni_G26241</name>
</gene>
<feature type="compositionally biased region" description="Basic and acidic residues" evidence="1">
    <location>
        <begin position="1111"/>
        <end position="1130"/>
    </location>
</feature>
<feature type="region of interest" description="Disordered" evidence="1">
    <location>
        <begin position="1"/>
        <end position="92"/>
    </location>
</feature>
<keyword evidence="3" id="KW-1185">Reference proteome</keyword>
<protein>
    <submittedName>
        <fullName evidence="2">Uncharacterized protein</fullName>
    </submittedName>
</protein>
<dbReference type="EMBL" id="CP136897">
    <property type="protein sequence ID" value="WOL17449.1"/>
    <property type="molecule type" value="Genomic_DNA"/>
</dbReference>
<proteinExistence type="predicted"/>
<feature type="compositionally biased region" description="Polar residues" evidence="1">
    <location>
        <begin position="746"/>
        <end position="755"/>
    </location>
</feature>